<evidence type="ECO:0000313" key="2">
    <source>
        <dbReference type="Proteomes" id="UP001564657"/>
    </source>
</evidence>
<keyword evidence="2" id="KW-1185">Reference proteome</keyword>
<reference evidence="1 2" key="1">
    <citation type="submission" date="2024-08" db="EMBL/GenBank/DDBJ databases">
        <title>Clostridium lapicellarii sp. nov., and Clostridium renhuaiense sp. nov., two species isolated from the mud in a fermentation cellar used for producing sauce-flavour Chinese liquors.</title>
        <authorList>
            <person name="Yang F."/>
            <person name="Wang H."/>
            <person name="Chen L.Q."/>
            <person name="Zhou N."/>
            <person name="Lu J.J."/>
            <person name="Pu X.X."/>
            <person name="Wan B."/>
            <person name="Wang L."/>
            <person name="Liu S.J."/>
        </authorList>
    </citation>
    <scope>NUCLEOTIDE SEQUENCE [LARGE SCALE GENOMIC DNA]</scope>
    <source>
        <strain evidence="1 2">MT-5</strain>
    </source>
</reference>
<evidence type="ECO:0008006" key="3">
    <source>
        <dbReference type="Google" id="ProtNLM"/>
    </source>
</evidence>
<dbReference type="EMBL" id="JBGEWD010000025">
    <property type="protein sequence ID" value="MEY8001775.1"/>
    <property type="molecule type" value="Genomic_DNA"/>
</dbReference>
<name>A0ABV4BSN1_9CLOT</name>
<dbReference type="RefSeq" id="WP_369705669.1">
    <property type="nucleotide sequence ID" value="NZ_JBGEWD010000025.1"/>
</dbReference>
<protein>
    <recommendedName>
        <fullName evidence="3">Phage protein</fullName>
    </recommendedName>
</protein>
<evidence type="ECO:0000313" key="1">
    <source>
        <dbReference type="EMBL" id="MEY8001775.1"/>
    </source>
</evidence>
<sequence>MAKYRKKPVVIEAIQWTGKNIEEIARFMINGTYCYENNVLIIMTLEGKHIARTNDYILKGVNGEFYPCRPDVFKKTYDFVEN</sequence>
<gene>
    <name evidence="1" type="ORF">AB8U03_16555</name>
</gene>
<proteinExistence type="predicted"/>
<comment type="caution">
    <text evidence="1">The sequence shown here is derived from an EMBL/GenBank/DDBJ whole genome shotgun (WGS) entry which is preliminary data.</text>
</comment>
<dbReference type="Proteomes" id="UP001564657">
    <property type="component" value="Unassembled WGS sequence"/>
</dbReference>
<organism evidence="1 2">
    <name type="scientific">Clostridium moutaii</name>
    <dbReference type="NCBI Taxonomy" id="3240932"/>
    <lineage>
        <taxon>Bacteria</taxon>
        <taxon>Bacillati</taxon>
        <taxon>Bacillota</taxon>
        <taxon>Clostridia</taxon>
        <taxon>Eubacteriales</taxon>
        <taxon>Clostridiaceae</taxon>
        <taxon>Clostridium</taxon>
    </lineage>
</organism>
<accession>A0ABV4BSN1</accession>